<reference evidence="4 5" key="1">
    <citation type="submission" date="2024-11" db="EMBL/GenBank/DDBJ databases">
        <title>A near-complete genome assembly of Cinchona calisaya.</title>
        <authorList>
            <person name="Lian D.C."/>
            <person name="Zhao X.W."/>
            <person name="Wei L."/>
        </authorList>
    </citation>
    <scope>NUCLEOTIDE SEQUENCE [LARGE SCALE GENOMIC DNA]</scope>
    <source>
        <tissue evidence="4">Nenye</tissue>
    </source>
</reference>
<name>A0ABD2ZN41_9GENT</name>
<dbReference type="AlphaFoldDB" id="A0ABD2ZN41"/>
<dbReference type="Proteomes" id="UP001630127">
    <property type="component" value="Unassembled WGS sequence"/>
</dbReference>
<keyword evidence="2" id="KW-0325">Glycoprotein</keyword>
<dbReference type="Pfam" id="PF01453">
    <property type="entry name" value="B_lectin"/>
    <property type="match status" value="1"/>
</dbReference>
<dbReference type="SUPFAM" id="SSF51110">
    <property type="entry name" value="alpha-D-mannose-specific plant lectins"/>
    <property type="match status" value="1"/>
</dbReference>
<organism evidence="4 5">
    <name type="scientific">Cinchona calisaya</name>
    <dbReference type="NCBI Taxonomy" id="153742"/>
    <lineage>
        <taxon>Eukaryota</taxon>
        <taxon>Viridiplantae</taxon>
        <taxon>Streptophyta</taxon>
        <taxon>Embryophyta</taxon>
        <taxon>Tracheophyta</taxon>
        <taxon>Spermatophyta</taxon>
        <taxon>Magnoliopsida</taxon>
        <taxon>eudicotyledons</taxon>
        <taxon>Gunneridae</taxon>
        <taxon>Pentapetalae</taxon>
        <taxon>asterids</taxon>
        <taxon>lamiids</taxon>
        <taxon>Gentianales</taxon>
        <taxon>Rubiaceae</taxon>
        <taxon>Cinchonoideae</taxon>
        <taxon>Cinchoneae</taxon>
        <taxon>Cinchona</taxon>
    </lineage>
</organism>
<sequence>MNRSSKATVAQLLDLGNLVLKNEGDTNSDQNYLWQNFDHPMDTLLQGKKLGWDFRIGLNRYLTSWKSADDPSPGEFSHGIDPGSCPQMVLRSGSIKQYRAGLYDLIQT</sequence>
<dbReference type="PANTHER" id="PTHR32444">
    <property type="entry name" value="BULB-TYPE LECTIN DOMAIN-CONTAINING PROTEIN"/>
    <property type="match status" value="1"/>
</dbReference>
<protein>
    <recommendedName>
        <fullName evidence="3">Bulb-type lectin domain-containing protein</fullName>
    </recommendedName>
</protein>
<dbReference type="EMBL" id="JBJUIK010000008">
    <property type="protein sequence ID" value="KAL3519600.1"/>
    <property type="molecule type" value="Genomic_DNA"/>
</dbReference>
<evidence type="ECO:0000259" key="3">
    <source>
        <dbReference type="Pfam" id="PF01453"/>
    </source>
</evidence>
<dbReference type="PANTHER" id="PTHR32444:SF247">
    <property type="entry name" value="OS01G0958200 PROTEIN"/>
    <property type="match status" value="1"/>
</dbReference>
<gene>
    <name evidence="4" type="ORF">ACH5RR_017749</name>
</gene>
<dbReference type="InterPro" id="IPR001480">
    <property type="entry name" value="Bulb-type_lectin_dom"/>
</dbReference>
<evidence type="ECO:0000256" key="2">
    <source>
        <dbReference type="ARBA" id="ARBA00023180"/>
    </source>
</evidence>
<evidence type="ECO:0000256" key="1">
    <source>
        <dbReference type="ARBA" id="ARBA00022729"/>
    </source>
</evidence>
<comment type="caution">
    <text evidence="4">The sequence shown here is derived from an EMBL/GenBank/DDBJ whole genome shotgun (WGS) entry which is preliminary data.</text>
</comment>
<dbReference type="InterPro" id="IPR036426">
    <property type="entry name" value="Bulb-type_lectin_dom_sf"/>
</dbReference>
<keyword evidence="1" id="KW-0732">Signal</keyword>
<evidence type="ECO:0000313" key="5">
    <source>
        <dbReference type="Proteomes" id="UP001630127"/>
    </source>
</evidence>
<keyword evidence="5" id="KW-1185">Reference proteome</keyword>
<evidence type="ECO:0000313" key="4">
    <source>
        <dbReference type="EMBL" id="KAL3519600.1"/>
    </source>
</evidence>
<proteinExistence type="predicted"/>
<accession>A0ABD2ZN41</accession>
<feature type="domain" description="Bulb-type lectin" evidence="3">
    <location>
        <begin position="2"/>
        <end position="66"/>
    </location>
</feature>